<feature type="repeat" description="PPR" evidence="3">
    <location>
        <begin position="978"/>
        <end position="1012"/>
    </location>
</feature>
<feature type="repeat" description="PPR" evidence="3">
    <location>
        <begin position="380"/>
        <end position="410"/>
    </location>
</feature>
<feature type="repeat" description="PPR" evidence="3">
    <location>
        <begin position="873"/>
        <end position="907"/>
    </location>
</feature>
<dbReference type="PANTHER" id="PTHR47447">
    <property type="entry name" value="OS03G0856100 PROTEIN"/>
    <property type="match status" value="1"/>
</dbReference>
<dbReference type="InterPro" id="IPR011990">
    <property type="entry name" value="TPR-like_helical_dom_sf"/>
</dbReference>
<feature type="repeat" description="PPR" evidence="3">
    <location>
        <begin position="767"/>
        <end position="803"/>
    </location>
</feature>
<feature type="repeat" description="PPR" evidence="3">
    <location>
        <begin position="908"/>
        <end position="942"/>
    </location>
</feature>
<dbReference type="Gene3D" id="1.25.40.10">
    <property type="entry name" value="Tetratricopeptide repeat domain"/>
    <property type="match status" value="6"/>
</dbReference>
<dbReference type="SUPFAM" id="SSF81901">
    <property type="entry name" value="HCP-like"/>
    <property type="match status" value="1"/>
</dbReference>
<feature type="repeat" description="PPR" evidence="3">
    <location>
        <begin position="240"/>
        <end position="274"/>
    </location>
</feature>
<dbReference type="Pfam" id="PF23276">
    <property type="entry name" value="TPR_24"/>
    <property type="match status" value="1"/>
</dbReference>
<dbReference type="Pfam" id="PF01535">
    <property type="entry name" value="PPR"/>
    <property type="match status" value="5"/>
</dbReference>
<evidence type="ECO:0000313" key="5">
    <source>
        <dbReference type="EMBL" id="THG14474.1"/>
    </source>
</evidence>
<dbReference type="AlphaFoldDB" id="A0A4S4EEY3"/>
<feature type="repeat" description="PPR" evidence="3">
    <location>
        <begin position="345"/>
        <end position="379"/>
    </location>
</feature>
<feature type="repeat" description="PPR" evidence="3">
    <location>
        <begin position="449"/>
        <end position="483"/>
    </location>
</feature>
<sequence>MRQFFKLPPLNSNSGNNLLHFHVSKFQSFRLSFYSNSSKLHYPKKTEQTNSKNQSESKNFASLFDEITEILGSENLVSDKTLPSISREIHLESAKKREEHPYCVRGVCENASAGVVDQGKAKLPVLGDTQLGNSGDRDVSPIVHQVTGIIRGENGGVLMEERLESVGFEFDLEVVEKVLKRCFKVPHLALRFFNWVKIINGFCHTTKTYNIMIYIAGEAKEFGVVEELVEEMEKNSCQKDCKTWTILISHYGKAKLIGKALLIFEKMRKSGMDPDAVVYKLMLRLLCNARKADITMEFYKEMVHNNMGLDMSLYKLLLTCLAQSGDIADSRLLAEDMINISKIPEHHAYACLLKSFCILGRITEALELIRDLKHKNITLDAENFETLVKGLCRADRIADALEIVDIMKKRNSVDGKIYGIIINGYLRRNDLSKAFDLFQSVKDSGYIPTTSTYTELMQHLFKLNEFQRALELYHEILEKGVELDSVAVTAIVAGHICQNHISEAWELLRRMEERGIKATRKSYVVFIKELCKVSQTDEIVEVLNKMRASKIVIGDNVFHWVRSYLEKKGEIEMVEKVKQMHGASKLYPKKGKTCSPVISTNQELSKNLNSNQVEQKRPDSHLCKSLSSSYSDHDLQEICRVLSSSVDWCSIQEALEKCTVKFTPELVLQILYNCGVYGHVALQFFSWVGRQDGYSNTAETYNMAMKISGRAKDFKHMRSLFFEMRRKGCTITSDTWTIMIMQYGRAGLTEIALKNFTEMKASGCKPNGSTYKYLIVSLCGRKGRKVDEAITAFQEMICVGFIPDKELIEIFLDCLCGVGKLLDAKRCTESLNKVGFSIPLTYSFYVRALCRAGRLEAALTLVNEVGSDRHTLAQYTYGSLVHGLLRKGQLEEALAKVESLKNLGIKPTVHIYTSLMVHFFEEKQVNKALEIFENMKNEGCEPTIVTYSALIHGYMNSGKIADAWNVFRCMKLNGPFPDFKTYSMFITCLCRVGNSEEALQLISEMVESGIVPSAINFRTVFYGLNREGKQNLAQTVIRKKLDLMKRRKFLT</sequence>
<comment type="similarity">
    <text evidence="1">Belongs to the PPR family. P subfamily.</text>
</comment>
<dbReference type="EMBL" id="SDRB02005337">
    <property type="protein sequence ID" value="THG14474.1"/>
    <property type="molecule type" value="Genomic_DNA"/>
</dbReference>
<dbReference type="InterPro" id="IPR057027">
    <property type="entry name" value="TPR_mt"/>
</dbReference>
<evidence type="ECO:0000256" key="3">
    <source>
        <dbReference type="PROSITE-ProRule" id="PRU00708"/>
    </source>
</evidence>
<reference evidence="5 6" key="1">
    <citation type="journal article" date="2018" name="Proc. Natl. Acad. Sci. U.S.A.">
        <title>Draft genome sequence of Camellia sinensis var. sinensis provides insights into the evolution of the tea genome and tea quality.</title>
        <authorList>
            <person name="Wei C."/>
            <person name="Yang H."/>
            <person name="Wang S."/>
            <person name="Zhao J."/>
            <person name="Liu C."/>
            <person name="Gao L."/>
            <person name="Xia E."/>
            <person name="Lu Y."/>
            <person name="Tai Y."/>
            <person name="She G."/>
            <person name="Sun J."/>
            <person name="Cao H."/>
            <person name="Tong W."/>
            <person name="Gao Q."/>
            <person name="Li Y."/>
            <person name="Deng W."/>
            <person name="Jiang X."/>
            <person name="Wang W."/>
            <person name="Chen Q."/>
            <person name="Zhang S."/>
            <person name="Li H."/>
            <person name="Wu J."/>
            <person name="Wang P."/>
            <person name="Li P."/>
            <person name="Shi C."/>
            <person name="Zheng F."/>
            <person name="Jian J."/>
            <person name="Huang B."/>
            <person name="Shan D."/>
            <person name="Shi M."/>
            <person name="Fang C."/>
            <person name="Yue Y."/>
            <person name="Li F."/>
            <person name="Li D."/>
            <person name="Wei S."/>
            <person name="Han B."/>
            <person name="Jiang C."/>
            <person name="Yin Y."/>
            <person name="Xia T."/>
            <person name="Zhang Z."/>
            <person name="Bennetzen J.L."/>
            <person name="Zhao S."/>
            <person name="Wan X."/>
        </authorList>
    </citation>
    <scope>NUCLEOTIDE SEQUENCE [LARGE SCALE GENOMIC DNA]</scope>
    <source>
        <strain evidence="6">cv. Shuchazao</strain>
        <tissue evidence="5">Leaf</tissue>
    </source>
</reference>
<evidence type="ECO:0000313" key="6">
    <source>
        <dbReference type="Proteomes" id="UP000306102"/>
    </source>
</evidence>
<dbReference type="NCBIfam" id="TIGR00756">
    <property type="entry name" value="PPR"/>
    <property type="match status" value="12"/>
</dbReference>
<accession>A0A4S4EEY3</accession>
<protein>
    <recommendedName>
        <fullName evidence="4">Pentatricopeptide repeat-containing protein-mitochondrial domain-containing protein</fullName>
    </recommendedName>
</protein>
<evidence type="ECO:0000256" key="2">
    <source>
        <dbReference type="ARBA" id="ARBA00022737"/>
    </source>
</evidence>
<feature type="repeat" description="PPR" evidence="3">
    <location>
        <begin position="943"/>
        <end position="977"/>
    </location>
</feature>
<dbReference type="Pfam" id="PF13041">
    <property type="entry name" value="PPR_2"/>
    <property type="match status" value="4"/>
</dbReference>
<gene>
    <name evidence="5" type="ORF">TEA_024019</name>
</gene>
<proteinExistence type="inferred from homology"/>
<feature type="repeat" description="PPR" evidence="3">
    <location>
        <begin position="275"/>
        <end position="309"/>
    </location>
</feature>
<dbReference type="Proteomes" id="UP000306102">
    <property type="component" value="Unassembled WGS sequence"/>
</dbReference>
<feature type="repeat" description="PPR" evidence="3">
    <location>
        <begin position="732"/>
        <end position="766"/>
    </location>
</feature>
<feature type="repeat" description="PPR" evidence="3">
    <location>
        <begin position="484"/>
        <end position="518"/>
    </location>
</feature>
<evidence type="ECO:0000259" key="4">
    <source>
        <dbReference type="Pfam" id="PF23276"/>
    </source>
</evidence>
<dbReference type="Pfam" id="PF12854">
    <property type="entry name" value="PPR_1"/>
    <property type="match status" value="1"/>
</dbReference>
<feature type="repeat" description="PPR" evidence="3">
    <location>
        <begin position="414"/>
        <end position="448"/>
    </location>
</feature>
<name>A0A4S4EEY3_CAMSN</name>
<dbReference type="STRING" id="542762.A0A4S4EEY3"/>
<keyword evidence="6" id="KW-1185">Reference proteome</keyword>
<dbReference type="InterPro" id="IPR002885">
    <property type="entry name" value="PPR_rpt"/>
</dbReference>
<feature type="domain" description="Pentatricopeptide repeat-containing protein-mitochondrial" evidence="4">
    <location>
        <begin position="344"/>
        <end position="440"/>
    </location>
</feature>
<dbReference type="PANTHER" id="PTHR47447:SF28">
    <property type="entry name" value="PENTACOTRIPEPTIDE-REPEAT REGION OF PRORP DOMAIN-CONTAINING PROTEIN"/>
    <property type="match status" value="1"/>
</dbReference>
<feature type="repeat" description="PPR" evidence="3">
    <location>
        <begin position="697"/>
        <end position="731"/>
    </location>
</feature>
<evidence type="ECO:0000256" key="1">
    <source>
        <dbReference type="ARBA" id="ARBA00007626"/>
    </source>
</evidence>
<dbReference type="PROSITE" id="PS51375">
    <property type="entry name" value="PPR"/>
    <property type="match status" value="14"/>
</dbReference>
<organism evidence="5 6">
    <name type="scientific">Camellia sinensis var. sinensis</name>
    <name type="common">China tea</name>
    <dbReference type="NCBI Taxonomy" id="542762"/>
    <lineage>
        <taxon>Eukaryota</taxon>
        <taxon>Viridiplantae</taxon>
        <taxon>Streptophyta</taxon>
        <taxon>Embryophyta</taxon>
        <taxon>Tracheophyta</taxon>
        <taxon>Spermatophyta</taxon>
        <taxon>Magnoliopsida</taxon>
        <taxon>eudicotyledons</taxon>
        <taxon>Gunneridae</taxon>
        <taxon>Pentapetalae</taxon>
        <taxon>asterids</taxon>
        <taxon>Ericales</taxon>
        <taxon>Theaceae</taxon>
        <taxon>Camellia</taxon>
    </lineage>
</organism>
<comment type="caution">
    <text evidence="5">The sequence shown here is derived from an EMBL/GenBank/DDBJ whole genome shotgun (WGS) entry which is preliminary data.</text>
</comment>
<keyword evidence="2" id="KW-0677">Repeat</keyword>